<keyword evidence="4" id="KW-0964">Secreted</keyword>
<evidence type="ECO:0000256" key="1">
    <source>
        <dbReference type="ARBA" id="ARBA00022729"/>
    </source>
</evidence>
<keyword evidence="4" id="KW-0393">Immunoglobulin domain</keyword>
<evidence type="ECO:0000256" key="2">
    <source>
        <dbReference type="ARBA" id="ARBA00023157"/>
    </source>
</evidence>
<dbReference type="PANTHER" id="PTHR48485">
    <property type="entry name" value="INTERLEUKIN-12 SUBUNIT BETA-RELATED"/>
    <property type="match status" value="1"/>
</dbReference>
<evidence type="ECO:0000256" key="3">
    <source>
        <dbReference type="ARBA" id="ARBA00023180"/>
    </source>
</evidence>
<dbReference type="GO" id="GO:0005125">
    <property type="term" value="F:cytokine activity"/>
    <property type="evidence" value="ECO:0007669"/>
    <property type="project" value="UniProtKB-KW"/>
</dbReference>
<evidence type="ECO:0000313" key="6">
    <source>
        <dbReference type="EMBL" id="CAH2276286.1"/>
    </source>
</evidence>
<evidence type="ECO:0000256" key="4">
    <source>
        <dbReference type="RuleBase" id="RU281113"/>
    </source>
</evidence>
<dbReference type="InterPro" id="IPR015528">
    <property type="entry name" value="IL-12_beta"/>
</dbReference>
<keyword evidence="2" id="KW-1015">Disulfide bond</keyword>
<evidence type="ECO:0000259" key="5">
    <source>
        <dbReference type="PROSITE" id="PS50835"/>
    </source>
</evidence>
<keyword evidence="4" id="KW-0202">Cytokine</keyword>
<keyword evidence="7" id="KW-1185">Reference proteome</keyword>
<proteinExistence type="inferred from homology"/>
<sequence>MSLTPVILFMALFVNPLEGTWKYNFIKEKTSVVEVCNGTTVKVVEFECNISTDEDVYWERGGGITKGRKLRVEVKENADGGNYTCHLMNGDIVDYRVILLRNVCLTRTQEIPPESDLDIQCEAKNCSGQFKCFWAAPKMKITKYSAEADRSGSPINCNAPVSNKSHIVVSCQDLETCVYGEEDSHIDFTVHEIYQNKYENHFTSFMLRDITKPDPPQELHSLDGSLKWKYPNTWCNFHSFFPLIFNVHVKSKGWSEHHNDIKSTKLKLSKKGKFSFCVQARDMFYNSSWSDWTCSK</sequence>
<dbReference type="Pfam" id="PF10420">
    <property type="entry name" value="IL12p40_C"/>
    <property type="match status" value="1"/>
</dbReference>
<name>A0AAD1VY95_PELCU</name>
<dbReference type="InterPro" id="IPR013783">
    <property type="entry name" value="Ig-like_fold"/>
</dbReference>
<keyword evidence="3 4" id="KW-0325">Glycoprotein</keyword>
<reference evidence="6" key="1">
    <citation type="submission" date="2022-03" db="EMBL/GenBank/DDBJ databases">
        <authorList>
            <person name="Alioto T."/>
            <person name="Alioto T."/>
            <person name="Gomez Garrido J."/>
        </authorList>
    </citation>
    <scope>NUCLEOTIDE SEQUENCE</scope>
</reference>
<comment type="subcellular location">
    <subcellularLocation>
        <location evidence="4">Secreted</location>
    </subcellularLocation>
</comment>
<feature type="signal peptide" evidence="4">
    <location>
        <begin position="1"/>
        <end position="19"/>
    </location>
</feature>
<feature type="chain" id="PRO_5041783171" description="Interleukin-12 subunit beta" evidence="4">
    <location>
        <begin position="20"/>
        <end position="296"/>
    </location>
</feature>
<dbReference type="InterPro" id="IPR007110">
    <property type="entry name" value="Ig-like_dom"/>
</dbReference>
<dbReference type="InterPro" id="IPR019482">
    <property type="entry name" value="IL-12_beta_cen-dom"/>
</dbReference>
<dbReference type="SUPFAM" id="SSF49265">
    <property type="entry name" value="Fibronectin type III"/>
    <property type="match status" value="2"/>
</dbReference>
<accession>A0AAD1VY95</accession>
<dbReference type="AlphaFoldDB" id="A0AAD1VY95"/>
<organism evidence="6 7">
    <name type="scientific">Pelobates cultripes</name>
    <name type="common">Western spadefoot toad</name>
    <dbReference type="NCBI Taxonomy" id="61616"/>
    <lineage>
        <taxon>Eukaryota</taxon>
        <taxon>Metazoa</taxon>
        <taxon>Chordata</taxon>
        <taxon>Craniata</taxon>
        <taxon>Vertebrata</taxon>
        <taxon>Euteleostomi</taxon>
        <taxon>Amphibia</taxon>
        <taxon>Batrachia</taxon>
        <taxon>Anura</taxon>
        <taxon>Pelobatoidea</taxon>
        <taxon>Pelobatidae</taxon>
        <taxon>Pelobates</taxon>
    </lineage>
</organism>
<keyword evidence="1 4" id="KW-0732">Signal</keyword>
<protein>
    <recommendedName>
        <fullName evidence="4">Interleukin-12 subunit beta</fullName>
        <shortName evidence="4">IL-12B</shortName>
    </recommendedName>
    <alternativeName>
        <fullName evidence="4">Cytotoxic lymphocyte maturation factor 40 kDa subunit</fullName>
    </alternativeName>
    <alternativeName>
        <fullName evidence="4">IL-12 subunit p40</fullName>
    </alternativeName>
</protein>
<comment type="subunit">
    <text evidence="4">Heterodimer with IL12A; disulfide-linked. The heterodimer is known as interleukin IL-12.</text>
</comment>
<feature type="domain" description="Ig-like" evidence="5">
    <location>
        <begin position="5"/>
        <end position="90"/>
    </location>
</feature>
<dbReference type="Proteomes" id="UP001295444">
    <property type="component" value="Chromosome 03"/>
</dbReference>
<gene>
    <name evidence="4" type="primary">IL12B</name>
    <name evidence="6" type="ORF">PECUL_23A006402</name>
</gene>
<dbReference type="GO" id="GO:0004896">
    <property type="term" value="F:cytokine receptor activity"/>
    <property type="evidence" value="ECO:0007669"/>
    <property type="project" value="UniProtKB-UniRule"/>
</dbReference>
<dbReference type="InterPro" id="IPR036116">
    <property type="entry name" value="FN3_sf"/>
</dbReference>
<dbReference type="Gene3D" id="2.60.40.10">
    <property type="entry name" value="Immunoglobulins"/>
    <property type="match status" value="3"/>
</dbReference>
<dbReference type="PRINTS" id="PR01928">
    <property type="entry name" value="INTRLEUKN12B"/>
</dbReference>
<dbReference type="PROSITE" id="PS50835">
    <property type="entry name" value="IG_LIKE"/>
    <property type="match status" value="1"/>
</dbReference>
<comment type="similarity">
    <text evidence="4">Belongs to the IL-12B family.</text>
</comment>
<evidence type="ECO:0000313" key="7">
    <source>
        <dbReference type="Proteomes" id="UP001295444"/>
    </source>
</evidence>
<dbReference type="EMBL" id="OW240914">
    <property type="protein sequence ID" value="CAH2276286.1"/>
    <property type="molecule type" value="Genomic_DNA"/>
</dbReference>
<dbReference type="PANTHER" id="PTHR48485:SF4">
    <property type="entry name" value="INTERLEUKIN-12 SUBUNIT BETA"/>
    <property type="match status" value="1"/>
</dbReference>
<dbReference type="GO" id="GO:0005615">
    <property type="term" value="C:extracellular space"/>
    <property type="evidence" value="ECO:0007669"/>
    <property type="project" value="UniProtKB-KW"/>
</dbReference>
<dbReference type="InterPro" id="IPR050676">
    <property type="entry name" value="IL-12"/>
</dbReference>